<keyword evidence="2" id="KW-0472">Membrane</keyword>
<name>A0AA35XKW6_GEOBA</name>
<feature type="region of interest" description="Disordered" evidence="1">
    <location>
        <begin position="663"/>
        <end position="694"/>
    </location>
</feature>
<feature type="region of interest" description="Disordered" evidence="1">
    <location>
        <begin position="308"/>
        <end position="351"/>
    </location>
</feature>
<feature type="compositionally biased region" description="Low complexity" evidence="1">
    <location>
        <begin position="766"/>
        <end position="776"/>
    </location>
</feature>
<feature type="region of interest" description="Disordered" evidence="1">
    <location>
        <begin position="585"/>
        <end position="608"/>
    </location>
</feature>
<keyword evidence="4" id="KW-1185">Reference proteome</keyword>
<feature type="compositionally biased region" description="Basic and acidic residues" evidence="1">
    <location>
        <begin position="317"/>
        <end position="327"/>
    </location>
</feature>
<evidence type="ECO:0000256" key="2">
    <source>
        <dbReference type="SAM" id="Phobius"/>
    </source>
</evidence>
<proteinExistence type="predicted"/>
<feature type="compositionally biased region" description="Polar residues" evidence="1">
    <location>
        <begin position="598"/>
        <end position="608"/>
    </location>
</feature>
<feature type="region of interest" description="Disordered" evidence="1">
    <location>
        <begin position="766"/>
        <end position="823"/>
    </location>
</feature>
<protein>
    <submittedName>
        <fullName evidence="3">Uncharacterized protein</fullName>
    </submittedName>
</protein>
<sequence>MKRPFTACSPFIIASALITTQMQAISREKTNVTFMARGNPTSEVCSSWRVTPDVDDDHLVIEEPPSPEGPDVTYQLRADNRYSFLVSLPIITSGETPPRINFTTYDVQSAAADTTKGTNNEIKLTGEFIENTTAQGCFIVLQCEYGSPDVFRALLLPDDSSTSVESIIENVISSTYNMFVYDLEDDGLPSTHPAIEQDTTVIVVGNGPFADAESQFLNNSSLYWNGSAVNVRCEFKEDGSTSSIAIGLSVTVSCIIIVILVILAVVTVVLWKKSHKGGYSSSDIVPSCFCSPSPSECSNASGGSGAQLISDYGGTKPKKDGHAEGEAKPPFSGKSSYLRQDSGVSVSTPPVMSKQKGVYTDVDSQHQGKWHFLPMLSGTLSTKGQQNPKIETKTQGTYVDVLPIADYSCDWHATETRRMQTRQHPKDEGPKNSCSPSLLSLVIRKWITAVEMWRKVLTTKVFYKAKSCYHLNGNIPCHVLLIVKLLGSDACVVGLNLSAHSLSPGDTSPSVTEDFNIQQIDGFRQMSVARSEPTSKPTGKMISQYIIVDCAAAVLLAEPQLDSSHPGCGGSYEVVNGVERPMLPFDDQDSENRGAKSTMPNGSSTLPYLNNFTVQGEKEYDKALAESTLTTKGKRHHTFDTPMLAHGAGSICFAEENIGVLPVNNEGEEDSHPDPTGSWRQGSADNSCTVQGDARDMVPEGDEIVPLECSDEAEEQDTVRGLFGRASILPTLPHKDAGKCVCPPLGFEAKEGELVVGGLNENSSLLNPSSVEPSPVAVQAQPEESTSLQSEIQPQESGRSSEPVPRNQGRENDVTKPMECQGL</sequence>
<reference evidence="3" key="1">
    <citation type="submission" date="2023-03" db="EMBL/GenBank/DDBJ databases">
        <authorList>
            <person name="Steffen K."/>
            <person name="Cardenas P."/>
        </authorList>
    </citation>
    <scope>NUCLEOTIDE SEQUENCE</scope>
</reference>
<evidence type="ECO:0000313" key="3">
    <source>
        <dbReference type="EMBL" id="CAI8055840.1"/>
    </source>
</evidence>
<organism evidence="3 4">
    <name type="scientific">Geodia barretti</name>
    <name type="common">Barrett's horny sponge</name>
    <dbReference type="NCBI Taxonomy" id="519541"/>
    <lineage>
        <taxon>Eukaryota</taxon>
        <taxon>Metazoa</taxon>
        <taxon>Porifera</taxon>
        <taxon>Demospongiae</taxon>
        <taxon>Heteroscleromorpha</taxon>
        <taxon>Tetractinellida</taxon>
        <taxon>Astrophorina</taxon>
        <taxon>Geodiidae</taxon>
        <taxon>Geodia</taxon>
    </lineage>
</organism>
<feature type="compositionally biased region" description="Polar residues" evidence="1">
    <location>
        <begin position="782"/>
        <end position="800"/>
    </location>
</feature>
<gene>
    <name evidence="3" type="ORF">GBAR_LOCUS30451</name>
</gene>
<dbReference type="Proteomes" id="UP001174909">
    <property type="component" value="Unassembled WGS sequence"/>
</dbReference>
<accession>A0AA35XKW6</accession>
<dbReference type="EMBL" id="CASHTH010004312">
    <property type="protein sequence ID" value="CAI8055840.1"/>
    <property type="molecule type" value="Genomic_DNA"/>
</dbReference>
<keyword evidence="2" id="KW-1133">Transmembrane helix</keyword>
<comment type="caution">
    <text evidence="3">The sequence shown here is derived from an EMBL/GenBank/DDBJ whole genome shotgun (WGS) entry which is preliminary data.</text>
</comment>
<evidence type="ECO:0000256" key="1">
    <source>
        <dbReference type="SAM" id="MobiDB-lite"/>
    </source>
</evidence>
<dbReference type="AlphaFoldDB" id="A0AA35XKW6"/>
<feature type="compositionally biased region" description="Polar residues" evidence="1">
    <location>
        <begin position="333"/>
        <end position="350"/>
    </location>
</feature>
<keyword evidence="2" id="KW-0812">Transmembrane</keyword>
<feature type="transmembrane region" description="Helical" evidence="2">
    <location>
        <begin position="244"/>
        <end position="271"/>
    </location>
</feature>
<evidence type="ECO:0000313" key="4">
    <source>
        <dbReference type="Proteomes" id="UP001174909"/>
    </source>
</evidence>
<feature type="compositionally biased region" description="Polar residues" evidence="1">
    <location>
        <begin position="678"/>
        <end position="690"/>
    </location>
</feature>